<name>A0AAD9IUV6_9ANNE</name>
<sequence length="419" mass="47715">METDFRECSRQLYQANVFRKLDLILQRNDGLEYDENCCLPCLPGCRKPVYESGQVITGCLLKMFDLIAEYCRYQLEDFNVRFSVTFGGRYETSWTEGTLHWGSSRIFFSECTTIIKDRNIELEPKWYRFDFEYQLPQGLPSSVKEPEGKVTYYSFGSVRRLDGLEIGTHDIHFNVQTQLDLDLLPAIFHEPAHRKRLKIYGNNSELSSEQELSGESTDQGSIGLQDPYLVATLCLSSRAFAIGQHVIAEVTVENHLLENILCSVKFEQIFTFEAHAAREYCGRGRPPLYLSQIHTKATRKNVCKPSVVRLASGSIEAYNCLFEIPKLPPSTPERYFLSKAKLARQREPLIRTKYYITLAISTVSADGEDFVMPLEVKIGTCDSMTRETTLTTNSIREDMTSDSAIWDAAPDSEGTIPET</sequence>
<accession>A0AAD9IUV6</accession>
<dbReference type="EMBL" id="JAODUP010001184">
    <property type="protein sequence ID" value="KAK2141006.1"/>
    <property type="molecule type" value="Genomic_DNA"/>
</dbReference>
<dbReference type="InterPro" id="IPR014752">
    <property type="entry name" value="Arrestin-like_C"/>
</dbReference>
<organism evidence="1 2">
    <name type="scientific">Paralvinella palmiformis</name>
    <dbReference type="NCBI Taxonomy" id="53620"/>
    <lineage>
        <taxon>Eukaryota</taxon>
        <taxon>Metazoa</taxon>
        <taxon>Spiralia</taxon>
        <taxon>Lophotrochozoa</taxon>
        <taxon>Annelida</taxon>
        <taxon>Polychaeta</taxon>
        <taxon>Sedentaria</taxon>
        <taxon>Canalipalpata</taxon>
        <taxon>Terebellida</taxon>
        <taxon>Terebelliformia</taxon>
        <taxon>Alvinellidae</taxon>
        <taxon>Paralvinella</taxon>
    </lineage>
</organism>
<dbReference type="PANTHER" id="PTHR11188:SF17">
    <property type="entry name" value="FI21816P1"/>
    <property type="match status" value="1"/>
</dbReference>
<comment type="caution">
    <text evidence="1">The sequence shown here is derived from an EMBL/GenBank/DDBJ whole genome shotgun (WGS) entry which is preliminary data.</text>
</comment>
<gene>
    <name evidence="1" type="ORF">LSH36_1185g00056</name>
</gene>
<dbReference type="GO" id="GO:0015031">
    <property type="term" value="P:protein transport"/>
    <property type="evidence" value="ECO:0007669"/>
    <property type="project" value="TreeGrafter"/>
</dbReference>
<keyword evidence="2" id="KW-1185">Reference proteome</keyword>
<proteinExistence type="predicted"/>
<evidence type="ECO:0000313" key="2">
    <source>
        <dbReference type="Proteomes" id="UP001208570"/>
    </source>
</evidence>
<dbReference type="Proteomes" id="UP001208570">
    <property type="component" value="Unassembled WGS sequence"/>
</dbReference>
<dbReference type="InterPro" id="IPR050357">
    <property type="entry name" value="Arrestin_domain-protein"/>
</dbReference>
<dbReference type="AlphaFoldDB" id="A0AAD9IUV6"/>
<dbReference type="Gene3D" id="2.60.40.640">
    <property type="match status" value="2"/>
</dbReference>
<dbReference type="PANTHER" id="PTHR11188">
    <property type="entry name" value="ARRESTIN DOMAIN CONTAINING PROTEIN"/>
    <property type="match status" value="1"/>
</dbReference>
<dbReference type="GO" id="GO:0005737">
    <property type="term" value="C:cytoplasm"/>
    <property type="evidence" value="ECO:0007669"/>
    <property type="project" value="TreeGrafter"/>
</dbReference>
<evidence type="ECO:0000313" key="1">
    <source>
        <dbReference type="EMBL" id="KAK2141006.1"/>
    </source>
</evidence>
<protein>
    <recommendedName>
        <fullName evidence="3">Arrestin C-terminal-like domain-containing protein</fullName>
    </recommendedName>
</protein>
<evidence type="ECO:0008006" key="3">
    <source>
        <dbReference type="Google" id="ProtNLM"/>
    </source>
</evidence>
<reference evidence="1" key="1">
    <citation type="journal article" date="2023" name="Mol. Biol. Evol.">
        <title>Third-Generation Sequencing Reveals the Adaptive Role of the Epigenome in Three Deep-Sea Polychaetes.</title>
        <authorList>
            <person name="Perez M."/>
            <person name="Aroh O."/>
            <person name="Sun Y."/>
            <person name="Lan Y."/>
            <person name="Juniper S.K."/>
            <person name="Young C.R."/>
            <person name="Angers B."/>
            <person name="Qian P.Y."/>
        </authorList>
    </citation>
    <scope>NUCLEOTIDE SEQUENCE</scope>
    <source>
        <strain evidence="1">P08H-3</strain>
    </source>
</reference>